<proteinExistence type="inferred from homology"/>
<dbReference type="InterPro" id="IPR007110">
    <property type="entry name" value="Ig-like_dom"/>
</dbReference>
<dbReference type="SUPFAM" id="SSF54452">
    <property type="entry name" value="MHC antigen-recognition domain"/>
    <property type="match status" value="1"/>
</dbReference>
<dbReference type="Pfam" id="PF07654">
    <property type="entry name" value="C1-set"/>
    <property type="match status" value="1"/>
</dbReference>
<evidence type="ECO:0000256" key="6">
    <source>
        <dbReference type="ARBA" id="ARBA00022859"/>
    </source>
</evidence>
<sequence length="239" mass="27292">QSLVVNPYIGLLMVLSIYLPSGKPIELLKRTHSLHYHYLTLSEPGPGLPKFLAVGYVDDQPFIRYDSRRGKAELQAPWMALVDPQYWETETQKQRAWEKVQQVEMWTVMGYHNQSGEPPMVQVTKHTTQDGTMLRCWALGFYPPDISLSWWLGRKELVLETEHVETRPSGDGTYQTWTSVQVPAGKEAWYTCHVQHPGLKHTLTVAWGEELTLRRSQDGEEGAVIVILKKKVLLADAPL</sequence>
<name>A0A8C9PE04_SPEDA</name>
<evidence type="ECO:0000259" key="10">
    <source>
        <dbReference type="PROSITE" id="PS50835"/>
    </source>
</evidence>
<comment type="function">
    <text evidence="1">Involved in the presentation of foreign antigens to the immune system.</text>
</comment>
<dbReference type="GO" id="GO:0030670">
    <property type="term" value="C:phagocytic vesicle membrane"/>
    <property type="evidence" value="ECO:0007669"/>
    <property type="project" value="UniProtKB-ARBA"/>
</dbReference>
<keyword evidence="5" id="KW-0812">Transmembrane</keyword>
<organism evidence="11 12">
    <name type="scientific">Spermophilus dauricus</name>
    <name type="common">Daurian ground squirrel</name>
    <dbReference type="NCBI Taxonomy" id="99837"/>
    <lineage>
        <taxon>Eukaryota</taxon>
        <taxon>Metazoa</taxon>
        <taxon>Chordata</taxon>
        <taxon>Craniata</taxon>
        <taxon>Vertebrata</taxon>
        <taxon>Euteleostomi</taxon>
        <taxon>Mammalia</taxon>
        <taxon>Eutheria</taxon>
        <taxon>Euarchontoglires</taxon>
        <taxon>Glires</taxon>
        <taxon>Rodentia</taxon>
        <taxon>Sciuromorpha</taxon>
        <taxon>Sciuridae</taxon>
        <taxon>Xerinae</taxon>
        <taxon>Marmotini</taxon>
        <taxon>Spermophilus</taxon>
    </lineage>
</organism>
<dbReference type="InterPro" id="IPR013783">
    <property type="entry name" value="Ig-like_fold"/>
</dbReference>
<dbReference type="InterPro" id="IPR011162">
    <property type="entry name" value="MHC_I/II-like_Ag-recog"/>
</dbReference>
<evidence type="ECO:0000313" key="12">
    <source>
        <dbReference type="Proteomes" id="UP000694422"/>
    </source>
</evidence>
<dbReference type="SMART" id="SM00407">
    <property type="entry name" value="IGc1"/>
    <property type="match status" value="1"/>
</dbReference>
<accession>A0A8C9PE04</accession>
<dbReference type="Gene3D" id="2.60.40.10">
    <property type="entry name" value="Immunoglobulins"/>
    <property type="match status" value="1"/>
</dbReference>
<evidence type="ECO:0000256" key="4">
    <source>
        <dbReference type="ARBA" id="ARBA00022451"/>
    </source>
</evidence>
<dbReference type="InterPro" id="IPR011161">
    <property type="entry name" value="MHC_I-like_Ag-recog"/>
</dbReference>
<dbReference type="GO" id="GO:0009897">
    <property type="term" value="C:external side of plasma membrane"/>
    <property type="evidence" value="ECO:0007669"/>
    <property type="project" value="TreeGrafter"/>
</dbReference>
<evidence type="ECO:0000256" key="7">
    <source>
        <dbReference type="ARBA" id="ARBA00022989"/>
    </source>
</evidence>
<dbReference type="Pfam" id="PF00129">
    <property type="entry name" value="MHC_I"/>
    <property type="match status" value="1"/>
</dbReference>
<dbReference type="InterPro" id="IPR037055">
    <property type="entry name" value="MHC_I-like_Ag-recog_sf"/>
</dbReference>
<dbReference type="Gene3D" id="3.30.500.10">
    <property type="entry name" value="MHC class I-like antigen recognition-like"/>
    <property type="match status" value="1"/>
</dbReference>
<evidence type="ECO:0000256" key="3">
    <source>
        <dbReference type="ARBA" id="ARBA00006909"/>
    </source>
</evidence>
<evidence type="ECO:0000256" key="2">
    <source>
        <dbReference type="ARBA" id="ARBA00004479"/>
    </source>
</evidence>
<reference evidence="11" key="2">
    <citation type="submission" date="2025-09" db="UniProtKB">
        <authorList>
            <consortium name="Ensembl"/>
        </authorList>
    </citation>
    <scope>IDENTIFICATION</scope>
</reference>
<dbReference type="Ensembl" id="ENSSDAT00000008269.1">
    <property type="protein sequence ID" value="ENSSDAP00000007259.1"/>
    <property type="gene ID" value="ENSSDAG00000006592.1"/>
</dbReference>
<keyword evidence="9" id="KW-0325">Glycoprotein</keyword>
<keyword evidence="12" id="KW-1185">Reference proteome</keyword>
<dbReference type="PANTHER" id="PTHR16675:SF134">
    <property type="entry name" value="IG-LIKE DOMAIN-CONTAINING PROTEIN"/>
    <property type="match status" value="1"/>
</dbReference>
<keyword evidence="6" id="KW-0391">Immunity</keyword>
<dbReference type="GO" id="GO:0005615">
    <property type="term" value="C:extracellular space"/>
    <property type="evidence" value="ECO:0007669"/>
    <property type="project" value="TreeGrafter"/>
</dbReference>
<keyword evidence="4" id="KW-0490">MHC I</keyword>
<dbReference type="InterPro" id="IPR003006">
    <property type="entry name" value="Ig/MHC_CS"/>
</dbReference>
<dbReference type="SUPFAM" id="SSF48726">
    <property type="entry name" value="Immunoglobulin"/>
    <property type="match status" value="1"/>
</dbReference>
<dbReference type="GO" id="GO:0006955">
    <property type="term" value="P:immune response"/>
    <property type="evidence" value="ECO:0007669"/>
    <property type="project" value="TreeGrafter"/>
</dbReference>
<dbReference type="CDD" id="cd07698">
    <property type="entry name" value="IgC1_MHC_I_alpha3"/>
    <property type="match status" value="1"/>
</dbReference>
<dbReference type="PROSITE" id="PS50835">
    <property type="entry name" value="IG_LIKE"/>
    <property type="match status" value="1"/>
</dbReference>
<dbReference type="Proteomes" id="UP000694422">
    <property type="component" value="Unplaced"/>
</dbReference>
<keyword evidence="8" id="KW-0472">Membrane</keyword>
<reference evidence="11" key="1">
    <citation type="submission" date="2025-08" db="UniProtKB">
        <authorList>
            <consortium name="Ensembl"/>
        </authorList>
    </citation>
    <scope>IDENTIFICATION</scope>
</reference>
<keyword evidence="7" id="KW-1133">Transmembrane helix</keyword>
<dbReference type="GO" id="GO:0098553">
    <property type="term" value="C:lumenal side of endoplasmic reticulum membrane"/>
    <property type="evidence" value="ECO:0007669"/>
    <property type="project" value="UniProtKB-ARBA"/>
</dbReference>
<evidence type="ECO:0000313" key="11">
    <source>
        <dbReference type="Ensembl" id="ENSSDAP00000007259.1"/>
    </source>
</evidence>
<dbReference type="InterPro" id="IPR003597">
    <property type="entry name" value="Ig_C1-set"/>
</dbReference>
<feature type="domain" description="Ig-like" evidence="10">
    <location>
        <begin position="119"/>
        <end position="206"/>
    </location>
</feature>
<dbReference type="InterPro" id="IPR050208">
    <property type="entry name" value="MHC_class-I_related"/>
</dbReference>
<dbReference type="PANTHER" id="PTHR16675">
    <property type="entry name" value="MHC CLASS I-RELATED"/>
    <property type="match status" value="1"/>
</dbReference>
<dbReference type="PROSITE" id="PS00290">
    <property type="entry name" value="IG_MHC"/>
    <property type="match status" value="1"/>
</dbReference>
<comment type="subcellular location">
    <subcellularLocation>
        <location evidence="2">Membrane</location>
        <topology evidence="2">Single-pass type I membrane protein</topology>
    </subcellularLocation>
</comment>
<dbReference type="AlphaFoldDB" id="A0A8C9PE04"/>
<dbReference type="FunFam" id="2.60.40.10:FF:000014">
    <property type="entry name" value="H-2 class I histocompatibility antigen, alpha chain"/>
    <property type="match status" value="1"/>
</dbReference>
<comment type="similarity">
    <text evidence="3">Belongs to the MHC class I family.</text>
</comment>
<dbReference type="GO" id="GO:0042612">
    <property type="term" value="C:MHC class I protein complex"/>
    <property type="evidence" value="ECO:0007669"/>
    <property type="project" value="UniProtKB-KW"/>
</dbReference>
<evidence type="ECO:0000256" key="8">
    <source>
        <dbReference type="ARBA" id="ARBA00023136"/>
    </source>
</evidence>
<protein>
    <recommendedName>
        <fullName evidence="10">Ig-like domain-containing protein</fullName>
    </recommendedName>
</protein>
<dbReference type="GO" id="GO:0002474">
    <property type="term" value="P:antigen processing and presentation of peptide antigen via MHC class I"/>
    <property type="evidence" value="ECO:0007669"/>
    <property type="project" value="UniProtKB-KW"/>
</dbReference>
<evidence type="ECO:0000256" key="5">
    <source>
        <dbReference type="ARBA" id="ARBA00022692"/>
    </source>
</evidence>
<dbReference type="InterPro" id="IPR036179">
    <property type="entry name" value="Ig-like_dom_sf"/>
</dbReference>
<evidence type="ECO:0000256" key="9">
    <source>
        <dbReference type="ARBA" id="ARBA00023180"/>
    </source>
</evidence>
<evidence type="ECO:0000256" key="1">
    <source>
        <dbReference type="ARBA" id="ARBA00002297"/>
    </source>
</evidence>